<feature type="domain" description="RagB/SusD" evidence="7">
    <location>
        <begin position="335"/>
        <end position="626"/>
    </location>
</feature>
<protein>
    <submittedName>
        <fullName evidence="9">SusD family protein</fullName>
    </submittedName>
</protein>
<name>W7YKF4_9BACT</name>
<proteinExistence type="inferred from homology"/>
<dbReference type="STRING" id="869213.GCA_000517085_04271"/>
<dbReference type="RefSeq" id="WP_027473529.1">
    <property type="nucleotide sequence ID" value="NZ_BAMD01000014.1"/>
</dbReference>
<comment type="similarity">
    <text evidence="2">Belongs to the SusD family.</text>
</comment>
<dbReference type="Pfam" id="PF07980">
    <property type="entry name" value="SusD_RagB"/>
    <property type="match status" value="1"/>
</dbReference>
<gene>
    <name evidence="9" type="ORF">JCM21142_41484</name>
</gene>
<dbReference type="InterPro" id="IPR012944">
    <property type="entry name" value="SusD_RagB_dom"/>
</dbReference>
<dbReference type="SUPFAM" id="SSF48452">
    <property type="entry name" value="TPR-like"/>
    <property type="match status" value="1"/>
</dbReference>
<evidence type="ECO:0000256" key="1">
    <source>
        <dbReference type="ARBA" id="ARBA00004442"/>
    </source>
</evidence>
<evidence type="ECO:0000256" key="5">
    <source>
        <dbReference type="ARBA" id="ARBA00023237"/>
    </source>
</evidence>
<evidence type="ECO:0000256" key="4">
    <source>
        <dbReference type="ARBA" id="ARBA00023136"/>
    </source>
</evidence>
<evidence type="ECO:0000256" key="2">
    <source>
        <dbReference type="ARBA" id="ARBA00006275"/>
    </source>
</evidence>
<keyword evidence="3 6" id="KW-0732">Signal</keyword>
<dbReference type="InterPro" id="IPR011990">
    <property type="entry name" value="TPR-like_helical_dom_sf"/>
</dbReference>
<evidence type="ECO:0000313" key="9">
    <source>
        <dbReference type="EMBL" id="GAF02839.1"/>
    </source>
</evidence>
<evidence type="ECO:0000259" key="8">
    <source>
        <dbReference type="Pfam" id="PF14322"/>
    </source>
</evidence>
<feature type="chain" id="PRO_5004907386" evidence="6">
    <location>
        <begin position="24"/>
        <end position="677"/>
    </location>
</feature>
<sequence>MQNNLYKTIAKSLIVGVSACFMAGCNDYLDVTPPSQISPEKYLMDESHLAAYTVKYYADYGNYNGGSDSKGGMLPSHYGSGGESFYFDDLATDNETTRGSSSRFVPGLWTVGATGGEWNFSNIYALNYYLTTVSERFEAGEISGNSANIGHYVGEGYFLRAHEYFYRLRKLGDFPIIKEPLPDAQELLTEASKRQPRNEVARFILEDLDKAIDLLLDNPSGGKTRITRNAALLLKSRVALFEATWLKYHAGTALVPNGTDWPGANKEYNSNYSFPSGSLGNEVDFFLTEAMNASEEVAEAISLVSNNSVIQESASQALNMYYDMFATPDPSSYDEVIMYREYSVDLDRAHSFNHYIYHGAQKGYTHQMEHSFLMQNGLPVYDVASGYQGDDYIQDTKVNRDTRWQLFMKAPGEVKAFKNIDVPEMFDIAPEVYSSDGKYSTSTGYMLGKGFALDYNMQILGQDIVAPVIFRAAEAYLTYIEASYEKTGTINATADSYWRAIRARAGVDEDYNKTIAATDMSQEALYDWGAYSHGVLIDATLYNIRRERRCELIGEGQRYNDLIRWRAMDQLNDFQVEGCKIWGPMQNDYADGLLLADQADEKDNTISSSSLSEYLRPYQIVQSNNNYYNGLNFTEAHYLEPIAVQHFLITANDGETISTSPIYQNPGWPTVSGQGAE</sequence>
<keyword evidence="5" id="KW-0998">Cell outer membrane</keyword>
<keyword evidence="10" id="KW-1185">Reference proteome</keyword>
<dbReference type="InterPro" id="IPR033985">
    <property type="entry name" value="SusD-like_N"/>
</dbReference>
<comment type="caution">
    <text evidence="9">The sequence shown here is derived from an EMBL/GenBank/DDBJ whole genome shotgun (WGS) entry which is preliminary data.</text>
</comment>
<evidence type="ECO:0000256" key="3">
    <source>
        <dbReference type="ARBA" id="ARBA00022729"/>
    </source>
</evidence>
<evidence type="ECO:0000256" key="6">
    <source>
        <dbReference type="SAM" id="SignalP"/>
    </source>
</evidence>
<dbReference type="GO" id="GO:0009279">
    <property type="term" value="C:cell outer membrane"/>
    <property type="evidence" value="ECO:0007669"/>
    <property type="project" value="UniProtKB-SubCell"/>
</dbReference>
<dbReference type="OrthoDB" id="5694214at2"/>
<dbReference type="Pfam" id="PF14322">
    <property type="entry name" value="SusD-like_3"/>
    <property type="match status" value="1"/>
</dbReference>
<comment type="subcellular location">
    <subcellularLocation>
        <location evidence="1">Cell outer membrane</location>
    </subcellularLocation>
</comment>
<dbReference type="eggNOG" id="COG0457">
    <property type="taxonomic scope" value="Bacteria"/>
</dbReference>
<reference evidence="9 10" key="1">
    <citation type="journal article" date="2014" name="Genome Announc.">
        <title>Draft Genome Sequence of Cytophaga fermentans JCM 21142T, a Facultative Anaerobe Isolated from Marine Mud.</title>
        <authorList>
            <person name="Starns D."/>
            <person name="Oshima K."/>
            <person name="Suda W."/>
            <person name="Iino T."/>
            <person name="Yuki M."/>
            <person name="Inoue J."/>
            <person name="Kitamura K."/>
            <person name="Iida T."/>
            <person name="Darby A."/>
            <person name="Hattori M."/>
            <person name="Ohkuma M."/>
        </authorList>
    </citation>
    <scope>NUCLEOTIDE SEQUENCE [LARGE SCALE GENOMIC DNA]</scope>
    <source>
        <strain evidence="9 10">JCM 21142</strain>
    </source>
</reference>
<accession>W7YKF4</accession>
<dbReference type="AlphaFoldDB" id="W7YKF4"/>
<feature type="signal peptide" evidence="6">
    <location>
        <begin position="1"/>
        <end position="23"/>
    </location>
</feature>
<evidence type="ECO:0000259" key="7">
    <source>
        <dbReference type="Pfam" id="PF07980"/>
    </source>
</evidence>
<dbReference type="Proteomes" id="UP000019402">
    <property type="component" value="Unassembled WGS sequence"/>
</dbReference>
<dbReference type="Gene3D" id="1.25.40.390">
    <property type="match status" value="1"/>
</dbReference>
<keyword evidence="4" id="KW-0472">Membrane</keyword>
<dbReference type="EMBL" id="BAMD01000014">
    <property type="protein sequence ID" value="GAF02839.1"/>
    <property type="molecule type" value="Genomic_DNA"/>
</dbReference>
<organism evidence="9 10">
    <name type="scientific">Saccharicrinis fermentans DSM 9555 = JCM 21142</name>
    <dbReference type="NCBI Taxonomy" id="869213"/>
    <lineage>
        <taxon>Bacteria</taxon>
        <taxon>Pseudomonadati</taxon>
        <taxon>Bacteroidota</taxon>
        <taxon>Bacteroidia</taxon>
        <taxon>Marinilabiliales</taxon>
        <taxon>Marinilabiliaceae</taxon>
        <taxon>Saccharicrinis</taxon>
    </lineage>
</organism>
<feature type="domain" description="SusD-like N-terminal" evidence="8">
    <location>
        <begin position="27"/>
        <end position="240"/>
    </location>
</feature>
<evidence type="ECO:0000313" key="10">
    <source>
        <dbReference type="Proteomes" id="UP000019402"/>
    </source>
</evidence>
<dbReference type="PROSITE" id="PS51257">
    <property type="entry name" value="PROKAR_LIPOPROTEIN"/>
    <property type="match status" value="1"/>
</dbReference>